<reference evidence="3" key="1">
    <citation type="submission" date="2021-06" db="EMBL/GenBank/DDBJ databases">
        <authorList>
            <person name="Kallberg Y."/>
            <person name="Tangrot J."/>
            <person name="Rosling A."/>
        </authorList>
    </citation>
    <scope>NUCLEOTIDE SEQUENCE</scope>
    <source>
        <strain evidence="3">FL966</strain>
    </source>
</reference>
<feature type="coiled-coil region" evidence="1">
    <location>
        <begin position="23"/>
        <end position="71"/>
    </location>
</feature>
<sequence>MPTDFEKDFKDWETVLDPAQASLEILTLENRLLTIELKRLQHEIKKLTEENSDLEEEFDKLKVLYEMACEKFSLLKRQKDCFAKKYMESQQIQSLISSENETLTKKIDELTKVVEKIKSECDVIATARNELQGTLNYITNDNDKLRKENNELHVKIALLQNSCAEFNDASPPPEQMNDHEVTEIDDIKDVDTESSPNQSKRRVTFVETETNKKRLRVDKETPKVGHKSRSNGRSRTTISKMPDTTELPTAITLPLEPVTKNPVLGYDKMKSRFNLSKKE</sequence>
<organism evidence="3 4">
    <name type="scientific">Cetraspora pellucida</name>
    <dbReference type="NCBI Taxonomy" id="1433469"/>
    <lineage>
        <taxon>Eukaryota</taxon>
        <taxon>Fungi</taxon>
        <taxon>Fungi incertae sedis</taxon>
        <taxon>Mucoromycota</taxon>
        <taxon>Glomeromycotina</taxon>
        <taxon>Glomeromycetes</taxon>
        <taxon>Diversisporales</taxon>
        <taxon>Gigasporaceae</taxon>
        <taxon>Cetraspora</taxon>
    </lineage>
</organism>
<comment type="caution">
    <text evidence="3">The sequence shown here is derived from an EMBL/GenBank/DDBJ whole genome shotgun (WGS) entry which is preliminary data.</text>
</comment>
<feature type="coiled-coil region" evidence="1">
    <location>
        <begin position="100"/>
        <end position="162"/>
    </location>
</feature>
<keyword evidence="1" id="KW-0175">Coiled coil</keyword>
<dbReference type="EMBL" id="CAJVQA010001521">
    <property type="protein sequence ID" value="CAG8517332.1"/>
    <property type="molecule type" value="Genomic_DNA"/>
</dbReference>
<evidence type="ECO:0000313" key="3">
    <source>
        <dbReference type="EMBL" id="CAG8517332.1"/>
    </source>
</evidence>
<gene>
    <name evidence="3" type="ORF">CPELLU_LOCUS3213</name>
</gene>
<protein>
    <submittedName>
        <fullName evidence="3">8483_t:CDS:1</fullName>
    </submittedName>
</protein>
<name>A0A9N9F8R9_9GLOM</name>
<keyword evidence="4" id="KW-1185">Reference proteome</keyword>
<proteinExistence type="predicted"/>
<evidence type="ECO:0000313" key="4">
    <source>
        <dbReference type="Proteomes" id="UP000789759"/>
    </source>
</evidence>
<dbReference type="OrthoDB" id="2377739at2759"/>
<dbReference type="Proteomes" id="UP000789759">
    <property type="component" value="Unassembled WGS sequence"/>
</dbReference>
<evidence type="ECO:0000256" key="1">
    <source>
        <dbReference type="SAM" id="Coils"/>
    </source>
</evidence>
<dbReference type="AlphaFoldDB" id="A0A9N9F8R9"/>
<accession>A0A9N9F8R9</accession>
<feature type="region of interest" description="Disordered" evidence="2">
    <location>
        <begin position="187"/>
        <end position="249"/>
    </location>
</feature>
<feature type="compositionally biased region" description="Basic and acidic residues" evidence="2">
    <location>
        <begin position="209"/>
        <end position="223"/>
    </location>
</feature>
<evidence type="ECO:0000256" key="2">
    <source>
        <dbReference type="SAM" id="MobiDB-lite"/>
    </source>
</evidence>